<dbReference type="Proteomes" id="UP000245060">
    <property type="component" value="Unassembled WGS sequence"/>
</dbReference>
<dbReference type="Pfam" id="PF00550">
    <property type="entry name" value="PP-binding"/>
    <property type="match status" value="1"/>
</dbReference>
<dbReference type="SUPFAM" id="SSF47336">
    <property type="entry name" value="ACP-like"/>
    <property type="match status" value="1"/>
</dbReference>
<gene>
    <name evidence="2" type="ORF">MmonteBS_03620</name>
    <name evidence="3" type="ORF">NJB18185_25700</name>
</gene>
<dbReference type="InterPro" id="IPR009081">
    <property type="entry name" value="PP-bd_ACP"/>
</dbReference>
<evidence type="ECO:0000313" key="3">
    <source>
        <dbReference type="EMBL" id="GKU72798.1"/>
    </source>
</evidence>
<reference evidence="2" key="1">
    <citation type="journal article" date="2018" name="Genome Announc.">
        <title>Draft Genome Sequence of Mycobacterium montefiorense Isolated from Japanese Black Salamander (Hynobius nigrescens).</title>
        <authorList>
            <person name="Fukano H."/>
            <person name="Yoshida M."/>
            <person name="Shimizu A."/>
            <person name="Iwao H."/>
            <person name="Katayama Y."/>
            <person name="Omatsu T."/>
            <person name="Mizutani T."/>
            <person name="Kurata O."/>
            <person name="Wada S."/>
            <person name="Hoshino Y."/>
        </authorList>
    </citation>
    <scope>NUCLEOTIDE SEQUENCE</scope>
    <source>
        <strain evidence="2">BS</strain>
    </source>
</reference>
<reference evidence="3" key="4">
    <citation type="submission" date="2022-04" db="EMBL/GenBank/DDBJ databases">
        <authorList>
            <person name="Komine T."/>
            <person name="Fukano H."/>
            <person name="Wada S."/>
        </authorList>
    </citation>
    <scope>NUCLEOTIDE SEQUENCE</scope>
    <source>
        <strain evidence="3">NJB18185</strain>
    </source>
</reference>
<keyword evidence="4" id="KW-1185">Reference proteome</keyword>
<evidence type="ECO:0000313" key="4">
    <source>
        <dbReference type="Proteomes" id="UP000245060"/>
    </source>
</evidence>
<comment type="caution">
    <text evidence="3">The sequence shown here is derived from an EMBL/GenBank/DDBJ whole genome shotgun (WGS) entry which is preliminary data.</text>
</comment>
<sequence length="73" mass="8068">MNALDFHELVVDEISIDIEVAHLTTPLDDLPDWDSVYLLKLVTAIERRTGKSVPVSALLDPACLDDIRQAIAP</sequence>
<accession>A0AA37PMS7</accession>
<feature type="domain" description="Carrier" evidence="1">
    <location>
        <begin position="8"/>
        <end position="67"/>
    </location>
</feature>
<reference evidence="4" key="2">
    <citation type="submission" date="2018-04" db="EMBL/GenBank/DDBJ databases">
        <title>Draft genome sequence of Mycobacterium montefiorense isolated from Japanese black salamander.</title>
        <authorList>
            <person name="Fukano H."/>
            <person name="Yoshida M."/>
            <person name="Shimizu A."/>
            <person name="Iwao H."/>
            <person name="Kurata O."/>
            <person name="Katayama Y."/>
            <person name="Omatsu T."/>
            <person name="Mizutani T."/>
            <person name="Wada S."/>
            <person name="Hoshino Y."/>
        </authorList>
    </citation>
    <scope>NUCLEOTIDE SEQUENCE [LARGE SCALE GENOMIC DNA]</scope>
    <source>
        <strain evidence="4">BS</strain>
    </source>
</reference>
<proteinExistence type="predicted"/>
<dbReference type="InterPro" id="IPR036736">
    <property type="entry name" value="ACP-like_sf"/>
</dbReference>
<reference evidence="3" key="3">
    <citation type="journal article" date="2022" name="Microbiol. Resour. Announc.">
        <title>Draft Genome Sequences of Eight Mycobacterium montefiorense Strains Isolated from Salamanders in Captivity.</title>
        <authorList>
            <person name="Komine T."/>
            <person name="Ihara H."/>
            <person name="Fukano H."/>
            <person name="Hoshino Y."/>
            <person name="Kurata O."/>
            <person name="Wada S."/>
        </authorList>
    </citation>
    <scope>NUCLEOTIDE SEQUENCE</scope>
    <source>
        <strain evidence="3">NJB18185</strain>
    </source>
</reference>
<dbReference type="EMBL" id="BQYH01000016">
    <property type="protein sequence ID" value="GKU72798.1"/>
    <property type="molecule type" value="Genomic_DNA"/>
</dbReference>
<dbReference type="EMBL" id="BFCH01000002">
    <property type="protein sequence ID" value="GBG35990.1"/>
    <property type="molecule type" value="Genomic_DNA"/>
</dbReference>
<evidence type="ECO:0000313" key="5">
    <source>
        <dbReference type="Proteomes" id="UP001139505"/>
    </source>
</evidence>
<name>A0AA37PMS7_9MYCO</name>
<evidence type="ECO:0000259" key="1">
    <source>
        <dbReference type="Pfam" id="PF00550"/>
    </source>
</evidence>
<evidence type="ECO:0000313" key="2">
    <source>
        <dbReference type="EMBL" id="GBG35990.1"/>
    </source>
</evidence>
<organism evidence="3 5">
    <name type="scientific">Mycobacterium montefiorense</name>
    <dbReference type="NCBI Taxonomy" id="154654"/>
    <lineage>
        <taxon>Bacteria</taxon>
        <taxon>Bacillati</taxon>
        <taxon>Actinomycetota</taxon>
        <taxon>Actinomycetes</taxon>
        <taxon>Mycobacteriales</taxon>
        <taxon>Mycobacteriaceae</taxon>
        <taxon>Mycobacterium</taxon>
        <taxon>Mycobacterium simiae complex</taxon>
    </lineage>
</organism>
<dbReference type="RefSeq" id="WP_108920230.1">
    <property type="nucleotide sequence ID" value="NZ_BFCH01000002.1"/>
</dbReference>
<dbReference type="Proteomes" id="UP001139505">
    <property type="component" value="Unassembled WGS sequence"/>
</dbReference>
<dbReference type="AlphaFoldDB" id="A0AA37PMS7"/>
<protein>
    <recommendedName>
        <fullName evidence="1">Carrier domain-containing protein</fullName>
    </recommendedName>
</protein>
<dbReference type="GeneID" id="97439407"/>
<dbReference type="Gene3D" id="1.10.1200.10">
    <property type="entry name" value="ACP-like"/>
    <property type="match status" value="1"/>
</dbReference>